<organism evidence="2 3">
    <name type="scientific">Novosphingobium fuchskuhlense</name>
    <dbReference type="NCBI Taxonomy" id="1117702"/>
    <lineage>
        <taxon>Bacteria</taxon>
        <taxon>Pseudomonadati</taxon>
        <taxon>Pseudomonadota</taxon>
        <taxon>Alphaproteobacteria</taxon>
        <taxon>Sphingomonadales</taxon>
        <taxon>Sphingomonadaceae</taxon>
        <taxon>Novosphingobium</taxon>
    </lineage>
</organism>
<proteinExistence type="predicted"/>
<evidence type="ECO:0000313" key="3">
    <source>
        <dbReference type="Proteomes" id="UP000058012"/>
    </source>
</evidence>
<dbReference type="EMBL" id="LLZS01000007">
    <property type="protein sequence ID" value="KUR71168.1"/>
    <property type="molecule type" value="Genomic_DNA"/>
</dbReference>
<gene>
    <name evidence="2" type="ORF">AQZ52_10885</name>
</gene>
<comment type="caution">
    <text evidence="2">The sequence shown here is derived from an EMBL/GenBank/DDBJ whole genome shotgun (WGS) entry which is preliminary data.</text>
</comment>
<keyword evidence="3" id="KW-1185">Reference proteome</keyword>
<protein>
    <recommendedName>
        <fullName evidence="1">Baseplate protein J-like barrel domain-containing protein</fullName>
    </recommendedName>
</protein>
<name>A0A117UUP4_9SPHN</name>
<dbReference type="OrthoDB" id="7497539at2"/>
<dbReference type="STRING" id="1117702.AQZ52_10885"/>
<accession>A0A117UUP4</accession>
<sequence length="393" mass="39956">MTIPVPTFTTGGIVLPTEDAIKSALWADFQAAFGGRLNQSDATPQGQLVTSLTAALGASNDLLAQYVNLVDPARSSGRMQDAIGRLYFLERIAATPTTVICTCAGASGTVLPQGSLAQASDGTIYYSTGAATIPSSGSVPVTFAALNTGPITCPAGSLNRIYRTVTGWDSITNAADGTLGRLEETAPEFEARRQASVALNAAGILPAIKAAVLNVLNVTDVYVTENSTGSALTIGGVSVAARSIYVAVQGGLDSDIAAAIWSRKPPGCGMVGSTSVTVTDKTGYVAPYPSYTVKFQRPAAVPVYVAVTLADNGTVPADAVTQVQDAIIAAFDPTIGGTVYALQFAQAIAALGAWVQLTSIAIGTTSSPTASSAAFNINQIASIARANISVALA</sequence>
<evidence type="ECO:0000313" key="2">
    <source>
        <dbReference type="EMBL" id="KUR71168.1"/>
    </source>
</evidence>
<feature type="domain" description="Baseplate protein J-like barrel" evidence="1">
    <location>
        <begin position="102"/>
        <end position="178"/>
    </location>
</feature>
<dbReference type="RefSeq" id="WP_067910366.1">
    <property type="nucleotide sequence ID" value="NZ_KQ954245.1"/>
</dbReference>
<dbReference type="Pfam" id="PF04865">
    <property type="entry name" value="Baseplate_J"/>
    <property type="match status" value="1"/>
</dbReference>
<dbReference type="Proteomes" id="UP000058012">
    <property type="component" value="Unassembled WGS sequence"/>
</dbReference>
<reference evidence="2 3" key="1">
    <citation type="submission" date="2015-10" db="EMBL/GenBank/DDBJ databases">
        <title>Draft genome sequence of Novosphingobium fuchskuhlense DSM 25065 isolated from a surface water sample of the southwest basin of Lake Grosse Fuchskuhle.</title>
        <authorList>
            <person name="Ruckert C."/>
            <person name="Winkler A."/>
            <person name="Glaeser J."/>
            <person name="Grossart H.-P."/>
            <person name="Kalinowski J."/>
            <person name="Glaeser S."/>
        </authorList>
    </citation>
    <scope>NUCLEOTIDE SEQUENCE [LARGE SCALE GENOMIC DNA]</scope>
    <source>
        <strain evidence="2 3">FNE08-7</strain>
    </source>
</reference>
<evidence type="ECO:0000259" key="1">
    <source>
        <dbReference type="Pfam" id="PF04865"/>
    </source>
</evidence>
<dbReference type="InterPro" id="IPR006949">
    <property type="entry name" value="Barrel_Baseplate_J-like"/>
</dbReference>
<dbReference type="AlphaFoldDB" id="A0A117UUP4"/>